<proteinExistence type="predicted"/>
<dbReference type="Pfam" id="PF20414">
    <property type="entry name" value="DUF6698"/>
    <property type="match status" value="1"/>
</dbReference>
<dbReference type="GeneID" id="64624267"/>
<comment type="caution">
    <text evidence="1">The sequence shown here is derived from an EMBL/GenBank/DDBJ whole genome shotgun (WGS) entry which is preliminary data.</text>
</comment>
<dbReference type="OrthoDB" id="2662502at2759"/>
<organism evidence="1 2">
    <name type="scientific">Suillus subaureus</name>
    <dbReference type="NCBI Taxonomy" id="48587"/>
    <lineage>
        <taxon>Eukaryota</taxon>
        <taxon>Fungi</taxon>
        <taxon>Dikarya</taxon>
        <taxon>Basidiomycota</taxon>
        <taxon>Agaricomycotina</taxon>
        <taxon>Agaricomycetes</taxon>
        <taxon>Agaricomycetidae</taxon>
        <taxon>Boletales</taxon>
        <taxon>Suillineae</taxon>
        <taxon>Suillaceae</taxon>
        <taxon>Suillus</taxon>
    </lineage>
</organism>
<sequence length="227" mass="25819">LKKGADAAHSDNTSCLKDLVATWVNQDFCLSPLIRPDDKHLHGFASNICGKLLCPAKWDWDQDCVKAGIHDKITEYIVSENSWLLFLYEKYTVNCNSLEEGLLKSKLLVLAFKAIFMSPSSVKEVEGDGDSANIIENNRRTRRKSDQAKVKTCVTSIISMKKVTPRSIAYVACQQVCFALSNVTSWQTMDGDFNYEAFWNNIIDFFENVPGPVTKHRVDKLLEWWTR</sequence>
<dbReference type="RefSeq" id="XP_041197912.1">
    <property type="nucleotide sequence ID" value="XM_041330250.1"/>
</dbReference>
<dbReference type="AlphaFoldDB" id="A0A9P7EKY9"/>
<gene>
    <name evidence="1" type="ORF">BJ212DRAFT_1262254</name>
</gene>
<evidence type="ECO:0000313" key="1">
    <source>
        <dbReference type="EMBL" id="KAG1823852.1"/>
    </source>
</evidence>
<name>A0A9P7EKY9_9AGAM</name>
<reference evidence="1" key="1">
    <citation type="journal article" date="2020" name="New Phytol.">
        <title>Comparative genomics reveals dynamic genome evolution in host specialist ectomycorrhizal fungi.</title>
        <authorList>
            <person name="Lofgren L.A."/>
            <person name="Nguyen N.H."/>
            <person name="Vilgalys R."/>
            <person name="Ruytinx J."/>
            <person name="Liao H.L."/>
            <person name="Branco S."/>
            <person name="Kuo A."/>
            <person name="LaButti K."/>
            <person name="Lipzen A."/>
            <person name="Andreopoulos W."/>
            <person name="Pangilinan J."/>
            <person name="Riley R."/>
            <person name="Hundley H."/>
            <person name="Na H."/>
            <person name="Barry K."/>
            <person name="Grigoriev I.V."/>
            <person name="Stajich J.E."/>
            <person name="Kennedy P.G."/>
        </authorList>
    </citation>
    <scope>NUCLEOTIDE SEQUENCE</scope>
    <source>
        <strain evidence="1">MN1</strain>
    </source>
</reference>
<feature type="non-terminal residue" evidence="1">
    <location>
        <position position="1"/>
    </location>
</feature>
<dbReference type="InterPro" id="IPR046521">
    <property type="entry name" value="DUF6698"/>
</dbReference>
<accession>A0A9P7EKY9</accession>
<protein>
    <submittedName>
        <fullName evidence="1">Uncharacterized protein</fullName>
    </submittedName>
</protein>
<dbReference type="Proteomes" id="UP000807769">
    <property type="component" value="Unassembled WGS sequence"/>
</dbReference>
<dbReference type="EMBL" id="JABBWG010000004">
    <property type="protein sequence ID" value="KAG1823852.1"/>
    <property type="molecule type" value="Genomic_DNA"/>
</dbReference>
<keyword evidence="2" id="KW-1185">Reference proteome</keyword>
<evidence type="ECO:0000313" key="2">
    <source>
        <dbReference type="Proteomes" id="UP000807769"/>
    </source>
</evidence>